<dbReference type="EMBL" id="PUHY01000012">
    <property type="protein sequence ID" value="PQO32321.1"/>
    <property type="molecule type" value="Genomic_DNA"/>
</dbReference>
<evidence type="ECO:0000313" key="1">
    <source>
        <dbReference type="EMBL" id="PQO32321.1"/>
    </source>
</evidence>
<accession>A0A2S8FJJ4</accession>
<proteinExistence type="predicted"/>
<protein>
    <submittedName>
        <fullName evidence="1">Uncharacterized protein</fullName>
    </submittedName>
</protein>
<sequence>MSQSYAILREADCQIDQAQAAQILAPLLGMARVEIQQALHDRPGMLAWDLPAEIARDAAKDLIVAGMPCRTVREDHLIAVPDAPRNTVRSATFEEEHFVFRSAEWEGHVPWQNIRLLDIVQEVKTATELVNDVPSHLGSDPRSNRHKVRRTKFDVSVFLEIVCAEPVLRMRIDRSLFNYKSTGLKMHTNREMNFRALCIALNMRCPDALMGPGFHWIATGNNSHHASGNTRKKFENFATWLLTVEA</sequence>
<evidence type="ECO:0000313" key="2">
    <source>
        <dbReference type="Proteomes" id="UP000238322"/>
    </source>
</evidence>
<dbReference type="AlphaFoldDB" id="A0A2S8FJJ4"/>
<organism evidence="1 2">
    <name type="scientific">Blastopirellula marina</name>
    <dbReference type="NCBI Taxonomy" id="124"/>
    <lineage>
        <taxon>Bacteria</taxon>
        <taxon>Pseudomonadati</taxon>
        <taxon>Planctomycetota</taxon>
        <taxon>Planctomycetia</taxon>
        <taxon>Pirellulales</taxon>
        <taxon>Pirellulaceae</taxon>
        <taxon>Blastopirellula</taxon>
    </lineage>
</organism>
<gene>
    <name evidence="1" type="ORF">C5Y83_19025</name>
</gene>
<name>A0A2S8FJJ4_9BACT</name>
<dbReference type="Proteomes" id="UP000238322">
    <property type="component" value="Unassembled WGS sequence"/>
</dbReference>
<comment type="caution">
    <text evidence="1">The sequence shown here is derived from an EMBL/GenBank/DDBJ whole genome shotgun (WGS) entry which is preliminary data.</text>
</comment>
<reference evidence="1 2" key="1">
    <citation type="submission" date="2018-02" db="EMBL/GenBank/DDBJ databases">
        <title>Comparative genomes isolates from brazilian mangrove.</title>
        <authorList>
            <person name="Araujo J.E."/>
            <person name="Taketani R.G."/>
            <person name="Silva M.C.P."/>
            <person name="Loureco M.V."/>
            <person name="Andreote F.D."/>
        </authorList>
    </citation>
    <scope>NUCLEOTIDE SEQUENCE [LARGE SCALE GENOMIC DNA]</scope>
    <source>
        <strain evidence="1 2">Hex-1 MGV</strain>
    </source>
</reference>
<dbReference type="OrthoDB" id="257121at2"/>
<dbReference type="RefSeq" id="WP_105331334.1">
    <property type="nucleotide sequence ID" value="NZ_PUHY01000012.1"/>
</dbReference>